<evidence type="ECO:0000313" key="2">
    <source>
        <dbReference type="EMBL" id="GIY92027.1"/>
    </source>
</evidence>
<gene>
    <name evidence="2" type="ORF">CEXT_574351</name>
</gene>
<name>A0AAV4XBN6_CAEEX</name>
<comment type="caution">
    <text evidence="2">The sequence shown here is derived from an EMBL/GenBank/DDBJ whole genome shotgun (WGS) entry which is preliminary data.</text>
</comment>
<organism evidence="2 3">
    <name type="scientific">Caerostris extrusa</name>
    <name type="common">Bark spider</name>
    <name type="synonym">Caerostris bankana</name>
    <dbReference type="NCBI Taxonomy" id="172846"/>
    <lineage>
        <taxon>Eukaryota</taxon>
        <taxon>Metazoa</taxon>
        <taxon>Ecdysozoa</taxon>
        <taxon>Arthropoda</taxon>
        <taxon>Chelicerata</taxon>
        <taxon>Arachnida</taxon>
        <taxon>Araneae</taxon>
        <taxon>Araneomorphae</taxon>
        <taxon>Entelegynae</taxon>
        <taxon>Araneoidea</taxon>
        <taxon>Araneidae</taxon>
        <taxon>Caerostris</taxon>
    </lineage>
</organism>
<reference evidence="2 3" key="1">
    <citation type="submission" date="2021-06" db="EMBL/GenBank/DDBJ databases">
        <title>Caerostris extrusa draft genome.</title>
        <authorList>
            <person name="Kono N."/>
            <person name="Arakawa K."/>
        </authorList>
    </citation>
    <scope>NUCLEOTIDE SEQUENCE [LARGE SCALE GENOMIC DNA]</scope>
</reference>
<keyword evidence="1" id="KW-0472">Membrane</keyword>
<evidence type="ECO:0000313" key="3">
    <source>
        <dbReference type="Proteomes" id="UP001054945"/>
    </source>
</evidence>
<evidence type="ECO:0000256" key="1">
    <source>
        <dbReference type="SAM" id="Phobius"/>
    </source>
</evidence>
<keyword evidence="1" id="KW-0812">Transmembrane</keyword>
<keyword evidence="3" id="KW-1185">Reference proteome</keyword>
<dbReference type="AlphaFoldDB" id="A0AAV4XBN6"/>
<proteinExistence type="predicted"/>
<protein>
    <submittedName>
        <fullName evidence="2">Uncharacterized protein</fullName>
    </submittedName>
</protein>
<feature type="transmembrane region" description="Helical" evidence="1">
    <location>
        <begin position="36"/>
        <end position="57"/>
    </location>
</feature>
<keyword evidence="1" id="KW-1133">Transmembrane helix</keyword>
<accession>A0AAV4XBN6</accession>
<dbReference type="EMBL" id="BPLR01017487">
    <property type="protein sequence ID" value="GIY92027.1"/>
    <property type="molecule type" value="Genomic_DNA"/>
</dbReference>
<dbReference type="Proteomes" id="UP001054945">
    <property type="component" value="Unassembled WGS sequence"/>
</dbReference>
<sequence length="104" mass="11710">MNIHFGCRGRTERRSRCHAILSRWGKMDCMNGMRKVFLLISPNFCCLYGGVVGAAVFSVTPGFICRKLEKNPHAAQMSGEMRIGILIVHKNTFEQLFGFESIPS</sequence>